<keyword evidence="3" id="KW-1185">Reference proteome</keyword>
<accession>A0A643CJ96</accession>
<gene>
    <name evidence="2" type="ORF">E2I00_012942</name>
</gene>
<evidence type="ECO:0000313" key="3">
    <source>
        <dbReference type="Proteomes" id="UP000437017"/>
    </source>
</evidence>
<dbReference type="Proteomes" id="UP000437017">
    <property type="component" value="Unassembled WGS sequence"/>
</dbReference>
<proteinExistence type="predicted"/>
<feature type="compositionally biased region" description="Basic and acidic residues" evidence="1">
    <location>
        <begin position="46"/>
        <end position="59"/>
    </location>
</feature>
<evidence type="ECO:0000256" key="1">
    <source>
        <dbReference type="SAM" id="MobiDB-lite"/>
    </source>
</evidence>
<evidence type="ECO:0000313" key="2">
    <source>
        <dbReference type="EMBL" id="KAB0405935.1"/>
    </source>
</evidence>
<dbReference type="AlphaFoldDB" id="A0A643CJ96"/>
<dbReference type="PROSITE" id="PS51257">
    <property type="entry name" value="PROKAR_LIPOPROTEIN"/>
    <property type="match status" value="1"/>
</dbReference>
<organism evidence="2 3">
    <name type="scientific">Balaenoptera physalus</name>
    <name type="common">Fin whale</name>
    <name type="synonym">Balaena physalus</name>
    <dbReference type="NCBI Taxonomy" id="9770"/>
    <lineage>
        <taxon>Eukaryota</taxon>
        <taxon>Metazoa</taxon>
        <taxon>Chordata</taxon>
        <taxon>Craniata</taxon>
        <taxon>Vertebrata</taxon>
        <taxon>Euteleostomi</taxon>
        <taxon>Mammalia</taxon>
        <taxon>Eutheria</taxon>
        <taxon>Laurasiatheria</taxon>
        <taxon>Artiodactyla</taxon>
        <taxon>Whippomorpha</taxon>
        <taxon>Cetacea</taxon>
        <taxon>Mysticeti</taxon>
        <taxon>Balaenopteridae</taxon>
        <taxon>Balaenoptera</taxon>
    </lineage>
</organism>
<name>A0A643CJ96_BALPH</name>
<dbReference type="OrthoDB" id="78663at2759"/>
<feature type="region of interest" description="Disordered" evidence="1">
    <location>
        <begin position="46"/>
        <end position="66"/>
    </location>
</feature>
<sequence>MERSLKNILVLSFGFLLLFTAYGGLQSLQVGVYSCHVILPSERLWDSKNSRGTDSEERGVSPSKIL</sequence>
<protein>
    <submittedName>
        <fullName evidence="2">Uncharacterized protein</fullName>
    </submittedName>
</protein>
<dbReference type="EMBL" id="SGJD01000263">
    <property type="protein sequence ID" value="KAB0405935.1"/>
    <property type="molecule type" value="Genomic_DNA"/>
</dbReference>
<comment type="caution">
    <text evidence="2">The sequence shown here is derived from an EMBL/GenBank/DDBJ whole genome shotgun (WGS) entry which is preliminary data.</text>
</comment>
<reference evidence="2 3" key="1">
    <citation type="journal article" date="2019" name="PLoS ONE">
        <title>Genomic analyses reveal an absence of contemporary introgressive admixture between fin whales and blue whales, despite known hybrids.</title>
        <authorList>
            <person name="Westbury M.V."/>
            <person name="Petersen B."/>
            <person name="Lorenzen E.D."/>
        </authorList>
    </citation>
    <scope>NUCLEOTIDE SEQUENCE [LARGE SCALE GENOMIC DNA]</scope>
    <source>
        <strain evidence="2">FinWhale-01</strain>
    </source>
</reference>